<evidence type="ECO:0000256" key="1">
    <source>
        <dbReference type="ARBA" id="ARBA00023121"/>
    </source>
</evidence>
<dbReference type="NCBIfam" id="TIGR00762">
    <property type="entry name" value="DegV"/>
    <property type="match status" value="1"/>
</dbReference>
<dbReference type="Proteomes" id="UP001305702">
    <property type="component" value="Chromosome"/>
</dbReference>
<sequence>MAPVQIFTDSTNDLTPELLERHGIGVVPLYVTFGEESYRDGVDMYPELLYRKVETGGRLPKTAAPSPADFLNAFEPAVGEGKDIVYIGLSSALSSTVQNASLAASQLPEGRVRVVDSYNLSTGIGIQVLTAALAAEEGKSAAEIETLVTDIRTRVETAFIIDTLDYLYKGGRLSSLQNFVGSLLKIRPIVKVVDGSMILASKIRGRREKALDQLLQNVLAERDHLDNSILIVTHSMAYEEAQFVKHQLEAHTGARQVLLTETGCVISSHCGPGTVGVIYINK</sequence>
<accession>A0AA96LHB3</accession>
<dbReference type="PANTHER" id="PTHR33434">
    <property type="entry name" value="DEGV DOMAIN-CONTAINING PROTEIN DR_1986-RELATED"/>
    <property type="match status" value="1"/>
</dbReference>
<dbReference type="Gene3D" id="3.40.50.10170">
    <property type="match status" value="1"/>
</dbReference>
<evidence type="ECO:0000313" key="3">
    <source>
        <dbReference type="Proteomes" id="UP001305702"/>
    </source>
</evidence>
<proteinExistence type="predicted"/>
<evidence type="ECO:0000313" key="2">
    <source>
        <dbReference type="EMBL" id="WNQ13927.1"/>
    </source>
</evidence>
<dbReference type="KEGG" id="paun:MJA45_13190"/>
<keyword evidence="1" id="KW-0446">Lipid-binding</keyword>
<dbReference type="InterPro" id="IPR050270">
    <property type="entry name" value="DegV_domain_contain"/>
</dbReference>
<dbReference type="EMBL" id="CP130318">
    <property type="protein sequence ID" value="WNQ13927.1"/>
    <property type="molecule type" value="Genomic_DNA"/>
</dbReference>
<reference evidence="2 3" key="1">
    <citation type="submission" date="2022-02" db="EMBL/GenBank/DDBJ databases">
        <title>Paenibacillus sp. MBLB1776 Whole Genome Shotgun Sequencing.</title>
        <authorList>
            <person name="Hwang C.Y."/>
            <person name="Cho E.-S."/>
            <person name="Seo M.-J."/>
        </authorList>
    </citation>
    <scope>NUCLEOTIDE SEQUENCE [LARGE SCALE GENOMIC DNA]</scope>
    <source>
        <strain evidence="2 3">MBLB1776</strain>
    </source>
</reference>
<dbReference type="GO" id="GO:0008289">
    <property type="term" value="F:lipid binding"/>
    <property type="evidence" value="ECO:0007669"/>
    <property type="project" value="UniProtKB-KW"/>
</dbReference>
<dbReference type="Gene3D" id="3.30.1180.10">
    <property type="match status" value="1"/>
</dbReference>
<dbReference type="AlphaFoldDB" id="A0AA96LHB3"/>
<dbReference type="InterPro" id="IPR043168">
    <property type="entry name" value="DegV_C"/>
</dbReference>
<dbReference type="PANTHER" id="PTHR33434:SF2">
    <property type="entry name" value="FATTY ACID-BINDING PROTEIN TM_1468"/>
    <property type="match status" value="1"/>
</dbReference>
<dbReference type="RefSeq" id="WP_315607708.1">
    <property type="nucleotide sequence ID" value="NZ_CP130318.1"/>
</dbReference>
<protein>
    <submittedName>
        <fullName evidence="2">DegV family protein</fullName>
    </submittedName>
</protein>
<dbReference type="SUPFAM" id="SSF82549">
    <property type="entry name" value="DAK1/DegV-like"/>
    <property type="match status" value="1"/>
</dbReference>
<gene>
    <name evidence="2" type="ORF">MJA45_13190</name>
</gene>
<dbReference type="PROSITE" id="PS51482">
    <property type="entry name" value="DEGV"/>
    <property type="match status" value="1"/>
</dbReference>
<dbReference type="InterPro" id="IPR003797">
    <property type="entry name" value="DegV"/>
</dbReference>
<keyword evidence="3" id="KW-1185">Reference proteome</keyword>
<organism evidence="2 3">
    <name type="scientific">Paenibacillus aurantius</name>
    <dbReference type="NCBI Taxonomy" id="2918900"/>
    <lineage>
        <taxon>Bacteria</taxon>
        <taxon>Bacillati</taxon>
        <taxon>Bacillota</taxon>
        <taxon>Bacilli</taxon>
        <taxon>Bacillales</taxon>
        <taxon>Paenibacillaceae</taxon>
        <taxon>Paenibacillus</taxon>
    </lineage>
</organism>
<name>A0AA96LHB3_9BACL</name>
<dbReference type="Pfam" id="PF02645">
    <property type="entry name" value="DegV"/>
    <property type="match status" value="1"/>
</dbReference>